<sequence length="74" mass="8899">MEKLHKSPFITLRNHDANLIATLNKLEIIVNYENDYLTLWTMRLLALQRANKDYSLFLFNNWHMLITPFYKPST</sequence>
<evidence type="ECO:0000313" key="1">
    <source>
        <dbReference type="EMBL" id="RPB41898.1"/>
    </source>
</evidence>
<gene>
    <name evidence="1" type="ORF">CYQ91_06110</name>
</gene>
<dbReference type="Proteomes" id="UP000283878">
    <property type="component" value="Unassembled WGS sequence"/>
</dbReference>
<accession>A0AAX1XR46</accession>
<protein>
    <submittedName>
        <fullName evidence="1">Uncharacterized protein</fullName>
    </submittedName>
</protein>
<comment type="caution">
    <text evidence="1">The sequence shown here is derived from an EMBL/GenBank/DDBJ whole genome shotgun (WGS) entry which is preliminary data.</text>
</comment>
<evidence type="ECO:0000313" key="2">
    <source>
        <dbReference type="Proteomes" id="UP000283878"/>
    </source>
</evidence>
<name>A0AAX1XR46_9VIBR</name>
<organism evidence="1 2">
    <name type="scientific">Vibrio diabolicus</name>
    <dbReference type="NCBI Taxonomy" id="50719"/>
    <lineage>
        <taxon>Bacteria</taxon>
        <taxon>Pseudomonadati</taxon>
        <taxon>Pseudomonadota</taxon>
        <taxon>Gammaproteobacteria</taxon>
        <taxon>Vibrionales</taxon>
        <taxon>Vibrionaceae</taxon>
        <taxon>Vibrio</taxon>
        <taxon>Vibrio diabolicus subgroup</taxon>
    </lineage>
</organism>
<dbReference type="EMBL" id="PKPZ01000003">
    <property type="protein sequence ID" value="RPB41898.1"/>
    <property type="molecule type" value="Genomic_DNA"/>
</dbReference>
<proteinExistence type="predicted"/>
<dbReference type="AlphaFoldDB" id="A0AAX1XR46"/>
<reference evidence="1 2" key="1">
    <citation type="journal article" date="2018" name="AMB Express">
        <title>Occurrence and significance of pathogenicity and fitness islands in environmental vibrios.</title>
        <authorList>
            <person name="Klein S."/>
            <person name="Pipes S."/>
            <person name="Lovell C.R."/>
        </authorList>
    </citation>
    <scope>NUCLEOTIDE SEQUENCE [LARGE SCALE GENOMIC DNA]</scope>
    <source>
        <strain evidence="1 2">JBS-8-11-1</strain>
    </source>
</reference>